<dbReference type="EMBL" id="DAASUW010000040">
    <property type="protein sequence ID" value="HAE7124683.1"/>
    <property type="molecule type" value="Genomic_DNA"/>
</dbReference>
<evidence type="ECO:0000256" key="1">
    <source>
        <dbReference type="ARBA" id="ARBA00022801"/>
    </source>
</evidence>
<sequence length="145" mass="16298">MVTKNLSMRLWDLVSSTTVVSWLISEKTDCGRPNEIIEHCSNLFGLTSEVEYYDKADVTYNDEEATSLAWKVAGKIFGNECCAFEHSPGMASDDLSYMLSARKGCYAYINNGDTAYVHNGHYVFNDDLLSIAATYFAKITLEYLQ</sequence>
<name>A0A735RJV3_SALDZ</name>
<protein>
    <submittedName>
        <fullName evidence="2">Amidohydrolase</fullName>
    </submittedName>
</protein>
<reference evidence="2" key="1">
    <citation type="journal article" date="2018" name="Genome Biol.">
        <title>SKESA: strategic k-mer extension for scrupulous assemblies.</title>
        <authorList>
            <person name="Souvorov A."/>
            <person name="Agarwala R."/>
            <person name="Lipman D.J."/>
        </authorList>
    </citation>
    <scope>NUCLEOTIDE SEQUENCE</scope>
    <source>
        <strain evidence="2">128-87</strain>
    </source>
</reference>
<comment type="caution">
    <text evidence="2">The sequence shown here is derived from an EMBL/GenBank/DDBJ whole genome shotgun (WGS) entry which is preliminary data.</text>
</comment>
<dbReference type="InterPro" id="IPR002933">
    <property type="entry name" value="Peptidase_M20"/>
</dbReference>
<dbReference type="AlphaFoldDB" id="A0A735RJV3"/>
<gene>
    <name evidence="2" type="ORF">GND69_004565</name>
</gene>
<evidence type="ECO:0000313" key="2">
    <source>
        <dbReference type="EMBL" id="HAE7124683.1"/>
    </source>
</evidence>
<proteinExistence type="predicted"/>
<dbReference type="GO" id="GO:0016787">
    <property type="term" value="F:hydrolase activity"/>
    <property type="evidence" value="ECO:0007669"/>
    <property type="project" value="UniProtKB-KW"/>
</dbReference>
<dbReference type="Gene3D" id="3.40.630.10">
    <property type="entry name" value="Zn peptidases"/>
    <property type="match status" value="1"/>
</dbReference>
<accession>A0A735RJV3</accession>
<dbReference type="SUPFAM" id="SSF53187">
    <property type="entry name" value="Zn-dependent exopeptidases"/>
    <property type="match status" value="1"/>
</dbReference>
<organism evidence="2">
    <name type="scientific">Salmonella enterica subsp. diarizonae serovar 48:i:z</name>
    <dbReference type="NCBI Taxonomy" id="1192842"/>
    <lineage>
        <taxon>Bacteria</taxon>
        <taxon>Pseudomonadati</taxon>
        <taxon>Pseudomonadota</taxon>
        <taxon>Gammaproteobacteria</taxon>
        <taxon>Enterobacterales</taxon>
        <taxon>Enterobacteriaceae</taxon>
        <taxon>Salmonella</taxon>
    </lineage>
</organism>
<reference evidence="2" key="2">
    <citation type="submission" date="2018-07" db="EMBL/GenBank/DDBJ databases">
        <authorList>
            <consortium name="NCBI Pathogen Detection Project"/>
        </authorList>
    </citation>
    <scope>NUCLEOTIDE SEQUENCE</scope>
    <source>
        <strain evidence="2">128-87</strain>
    </source>
</reference>
<keyword evidence="1 2" id="KW-0378">Hydrolase</keyword>
<dbReference type="Pfam" id="PF01546">
    <property type="entry name" value="Peptidase_M20"/>
    <property type="match status" value="1"/>
</dbReference>